<dbReference type="Proteomes" id="UP001566132">
    <property type="component" value="Unassembled WGS sequence"/>
</dbReference>
<comment type="caution">
    <text evidence="1">The sequence shown here is derived from an EMBL/GenBank/DDBJ whole genome shotgun (WGS) entry which is preliminary data.</text>
</comment>
<protein>
    <submittedName>
        <fullName evidence="1">Uncharacterized protein</fullName>
    </submittedName>
</protein>
<dbReference type="AlphaFoldDB" id="A0ABD1E3C1"/>
<evidence type="ECO:0000313" key="1">
    <source>
        <dbReference type="EMBL" id="KAL1488845.1"/>
    </source>
</evidence>
<evidence type="ECO:0000313" key="2">
    <source>
        <dbReference type="Proteomes" id="UP001566132"/>
    </source>
</evidence>
<gene>
    <name evidence="1" type="ORF">ABEB36_014640</name>
</gene>
<reference evidence="1 2" key="1">
    <citation type="submission" date="2024-05" db="EMBL/GenBank/DDBJ databases">
        <title>Genetic variation in Jamaican populations of the coffee berry borer (Hypothenemus hampei).</title>
        <authorList>
            <person name="Errbii M."/>
            <person name="Myrie A."/>
        </authorList>
    </citation>
    <scope>NUCLEOTIDE SEQUENCE [LARGE SCALE GENOMIC DNA]</scope>
    <source>
        <strain evidence="1">JA-Hopewell-2020-01-JO</strain>
        <tissue evidence="1">Whole body</tissue>
    </source>
</reference>
<name>A0ABD1E3C1_HYPHA</name>
<keyword evidence="2" id="KW-1185">Reference proteome</keyword>
<dbReference type="EMBL" id="JBDJPC010000013">
    <property type="protein sequence ID" value="KAL1488845.1"/>
    <property type="molecule type" value="Genomic_DNA"/>
</dbReference>
<proteinExistence type="predicted"/>
<sequence>MPTTYIPENVKSCQHHLGYLLPPLLLGLQFINRPYVIKGPELYILLQAFCEVARNMTRLDDENSLTDEDYKIFCPLSKEQFRELFTYCDRVPREGGYRYVSKKDLLMFLCKIRQGLSDEFLCAMFQYSSRQDTSLAIATVRKSLTQRFVPANIGFDAIRRENYITIIEI</sequence>
<accession>A0ABD1E3C1</accession>
<organism evidence="1 2">
    <name type="scientific">Hypothenemus hampei</name>
    <name type="common">Coffee berry borer</name>
    <dbReference type="NCBI Taxonomy" id="57062"/>
    <lineage>
        <taxon>Eukaryota</taxon>
        <taxon>Metazoa</taxon>
        <taxon>Ecdysozoa</taxon>
        <taxon>Arthropoda</taxon>
        <taxon>Hexapoda</taxon>
        <taxon>Insecta</taxon>
        <taxon>Pterygota</taxon>
        <taxon>Neoptera</taxon>
        <taxon>Endopterygota</taxon>
        <taxon>Coleoptera</taxon>
        <taxon>Polyphaga</taxon>
        <taxon>Cucujiformia</taxon>
        <taxon>Curculionidae</taxon>
        <taxon>Scolytinae</taxon>
        <taxon>Hypothenemus</taxon>
    </lineage>
</organism>